<keyword evidence="2" id="KW-1185">Reference proteome</keyword>
<comment type="caution">
    <text evidence="1">The sequence shown here is derived from an EMBL/GenBank/DDBJ whole genome shotgun (WGS) entry which is preliminary data.</text>
</comment>
<gene>
    <name evidence="1" type="ORF">WKW79_17185</name>
</gene>
<accession>A0ABU8X959</accession>
<evidence type="ECO:0000313" key="2">
    <source>
        <dbReference type="Proteomes" id="UP001367030"/>
    </source>
</evidence>
<evidence type="ECO:0000313" key="1">
    <source>
        <dbReference type="EMBL" id="MEJ8856318.1"/>
    </source>
</evidence>
<protein>
    <recommendedName>
        <fullName evidence="3">Plasmid stabilization protein</fullName>
    </recommendedName>
</protein>
<dbReference type="Proteomes" id="UP001367030">
    <property type="component" value="Unassembled WGS sequence"/>
</dbReference>
<organism evidence="1 2">
    <name type="scientific">Variovorax robiniae</name>
    <dbReference type="NCBI Taxonomy" id="1836199"/>
    <lineage>
        <taxon>Bacteria</taxon>
        <taxon>Pseudomonadati</taxon>
        <taxon>Pseudomonadota</taxon>
        <taxon>Betaproteobacteria</taxon>
        <taxon>Burkholderiales</taxon>
        <taxon>Comamonadaceae</taxon>
        <taxon>Variovorax</taxon>
    </lineage>
</organism>
<dbReference type="RefSeq" id="WP_340336383.1">
    <property type="nucleotide sequence ID" value="NZ_JBBKZS010000006.1"/>
</dbReference>
<proteinExistence type="predicted"/>
<sequence length="97" mass="10711">MANLLIRDLPDETLTALRSLAELEKAKGGRGSVEGLARKFLVEAAQPKKGLGTQMFERAERIRAEFAVQGGQSVTDDEMDALFKRSQEVFPPATFEE</sequence>
<dbReference type="EMBL" id="JBBKZS010000006">
    <property type="protein sequence ID" value="MEJ8856318.1"/>
    <property type="molecule type" value="Genomic_DNA"/>
</dbReference>
<evidence type="ECO:0008006" key="3">
    <source>
        <dbReference type="Google" id="ProtNLM"/>
    </source>
</evidence>
<reference evidence="1 2" key="1">
    <citation type="submission" date="2024-03" db="EMBL/GenBank/DDBJ databases">
        <title>Novel species of the genus Variovorax.</title>
        <authorList>
            <person name="Liu Q."/>
            <person name="Xin Y.-H."/>
        </authorList>
    </citation>
    <scope>NUCLEOTIDE SEQUENCE [LARGE SCALE GENOMIC DNA]</scope>
    <source>
        <strain evidence="1 2">KACC 18901</strain>
    </source>
</reference>
<name>A0ABU8X959_9BURK</name>